<dbReference type="AlphaFoldDB" id="A0A1L6MVL9"/>
<keyword evidence="2" id="KW-1185">Reference proteome</keyword>
<name>A0A1L6MVL9_9BACT</name>
<dbReference type="RefSeq" id="WP_075276198.1">
    <property type="nucleotide sequence ID" value="NZ_CP016908.1"/>
</dbReference>
<reference evidence="1 2" key="1">
    <citation type="submission" date="2016-08" db="EMBL/GenBank/DDBJ databases">
        <title>Identification and validation of antigenic proteins from Pajaroellobacter abortibovis using de-novo genome sequence assembly and reverse vaccinology.</title>
        <authorList>
            <person name="Welly B.T."/>
            <person name="Miller M.R."/>
            <person name="Stott J.L."/>
            <person name="Blanchard M.T."/>
            <person name="Islas-Trejo A.D."/>
            <person name="O'Rourke S.M."/>
            <person name="Young A.E."/>
            <person name="Medrano J.F."/>
            <person name="Van Eenennaam A.L."/>
        </authorList>
    </citation>
    <scope>NUCLEOTIDE SEQUENCE [LARGE SCALE GENOMIC DNA]</scope>
    <source>
        <strain evidence="1 2">BTF92-0548A/99-0131</strain>
    </source>
</reference>
<evidence type="ECO:0000313" key="2">
    <source>
        <dbReference type="Proteomes" id="UP000185544"/>
    </source>
</evidence>
<proteinExistence type="predicted"/>
<dbReference type="EMBL" id="CP016908">
    <property type="protein sequence ID" value="APR99551.1"/>
    <property type="molecule type" value="Genomic_DNA"/>
</dbReference>
<dbReference type="STRING" id="1882918.BCY86_01790"/>
<sequence>MLRKHLEENQKLFEISYDFTASQQETEELRAALKQISQGFASSLLKIKFVHPSAFCPGEIQAFKDTRAAAIEWLREGELLSGGQLNAAIGLEFWQKTVTQLSVEYRRYLTGEEGQVLTGEEFNTLISAFSVTLKRLVVRNCYFLDEVYALNSLPGTEKLRELEELELCRAFLEGVFEHANCWKSLKRLAC</sequence>
<protein>
    <submittedName>
        <fullName evidence="1">Uncharacterized protein</fullName>
    </submittedName>
</protein>
<dbReference type="KEGG" id="pabo:BCY86_01790"/>
<organism evidence="1 2">
    <name type="scientific">Pajaroellobacter abortibovis</name>
    <dbReference type="NCBI Taxonomy" id="1882918"/>
    <lineage>
        <taxon>Bacteria</taxon>
        <taxon>Pseudomonadati</taxon>
        <taxon>Myxococcota</taxon>
        <taxon>Polyangia</taxon>
        <taxon>Polyangiales</taxon>
        <taxon>Polyangiaceae</taxon>
    </lineage>
</organism>
<evidence type="ECO:0000313" key="1">
    <source>
        <dbReference type="EMBL" id="APR99551.1"/>
    </source>
</evidence>
<accession>A0A1L6MVL9</accession>
<dbReference type="Proteomes" id="UP000185544">
    <property type="component" value="Chromosome"/>
</dbReference>
<gene>
    <name evidence="1" type="ORF">BCY86_01790</name>
</gene>